<dbReference type="Pfam" id="PF10710">
    <property type="entry name" value="DUF2512"/>
    <property type="match status" value="1"/>
</dbReference>
<dbReference type="Proteomes" id="UP000190625">
    <property type="component" value="Unassembled WGS sequence"/>
</dbReference>
<dbReference type="STRING" id="142842.SAMN02745118_00120"/>
<name>A0A1T4JKQ1_9FIRM</name>
<feature type="transmembrane region" description="Helical" evidence="1">
    <location>
        <begin position="74"/>
        <end position="97"/>
    </location>
</feature>
<evidence type="ECO:0000313" key="3">
    <source>
        <dbReference type="Proteomes" id="UP000190625"/>
    </source>
</evidence>
<accession>A0A1T4JKQ1</accession>
<protein>
    <recommendedName>
        <fullName evidence="4">4 TMS phage holin, superfamily IV</fullName>
    </recommendedName>
</protein>
<reference evidence="3" key="1">
    <citation type="submission" date="2017-02" db="EMBL/GenBank/DDBJ databases">
        <authorList>
            <person name="Varghese N."/>
            <person name="Submissions S."/>
        </authorList>
    </citation>
    <scope>NUCLEOTIDE SEQUENCE [LARGE SCALE GENOMIC DNA]</scope>
    <source>
        <strain evidence="3">ATCC BAA-73</strain>
    </source>
</reference>
<evidence type="ECO:0000256" key="1">
    <source>
        <dbReference type="SAM" id="Phobius"/>
    </source>
</evidence>
<proteinExistence type="predicted"/>
<gene>
    <name evidence="2" type="ORF">SAMN02745118_00120</name>
</gene>
<keyword evidence="1" id="KW-1133">Transmembrane helix</keyword>
<keyword evidence="1" id="KW-0812">Transmembrane</keyword>
<feature type="transmembrane region" description="Helical" evidence="1">
    <location>
        <begin position="7"/>
        <end position="25"/>
    </location>
</feature>
<sequence length="121" mass="13365">MEYIRVIFMKFLLIELISIVLVSVLGPLSIYTGIIVGIFLTAANYIIGDLLVLPNISASADILTQALVTGLSLWVMRVLIVGFEVSTIMIIIVSISIAGSDWLLHRYIDNEEVEGRGDWPD</sequence>
<dbReference type="InterPro" id="IPR019649">
    <property type="entry name" value="DUF2512"/>
</dbReference>
<evidence type="ECO:0008006" key="4">
    <source>
        <dbReference type="Google" id="ProtNLM"/>
    </source>
</evidence>
<keyword evidence="1" id="KW-0472">Membrane</keyword>
<dbReference type="RefSeq" id="WP_078808656.1">
    <property type="nucleotide sequence ID" value="NZ_FUWM01000003.1"/>
</dbReference>
<dbReference type="AlphaFoldDB" id="A0A1T4JKQ1"/>
<feature type="transmembrane region" description="Helical" evidence="1">
    <location>
        <begin position="31"/>
        <end position="53"/>
    </location>
</feature>
<organism evidence="2 3">
    <name type="scientific">Selenihalanaerobacter shriftii</name>
    <dbReference type="NCBI Taxonomy" id="142842"/>
    <lineage>
        <taxon>Bacteria</taxon>
        <taxon>Bacillati</taxon>
        <taxon>Bacillota</taxon>
        <taxon>Clostridia</taxon>
        <taxon>Halanaerobiales</taxon>
        <taxon>Halobacteroidaceae</taxon>
        <taxon>Selenihalanaerobacter</taxon>
    </lineage>
</organism>
<dbReference type="EMBL" id="FUWM01000003">
    <property type="protein sequence ID" value="SJZ30790.1"/>
    <property type="molecule type" value="Genomic_DNA"/>
</dbReference>
<evidence type="ECO:0000313" key="2">
    <source>
        <dbReference type="EMBL" id="SJZ30790.1"/>
    </source>
</evidence>
<dbReference type="OrthoDB" id="2111682at2"/>
<keyword evidence="3" id="KW-1185">Reference proteome</keyword>